<feature type="region of interest" description="Disordered" evidence="1">
    <location>
        <begin position="144"/>
        <end position="187"/>
    </location>
</feature>
<protein>
    <submittedName>
        <fullName evidence="2">Uncharacterized protein</fullName>
    </submittedName>
</protein>
<evidence type="ECO:0000256" key="1">
    <source>
        <dbReference type="SAM" id="MobiDB-lite"/>
    </source>
</evidence>
<dbReference type="Proteomes" id="UP000014062">
    <property type="component" value="Chromosome"/>
</dbReference>
<evidence type="ECO:0000313" key="2">
    <source>
        <dbReference type="EMBL" id="EOY45687.1"/>
    </source>
</evidence>
<feature type="region of interest" description="Disordered" evidence="1">
    <location>
        <begin position="1"/>
        <end position="37"/>
    </location>
</feature>
<sequence>MRQLSLPQQPGSRSAMPANPSSPENGNRKEKPLSDDGIGADVVGVLTEHIEARFGMSMDQLQAAVTAAPTANPAATDVVKWHGMLLEAQAALDRAEHDLLTVLDTPHPDAEGPTQDLVERVDAAVTARDGRAMYVRWALDPHAAGQQDLAAERRAHNRGTRRYGPAVPTTPPPRPATTAQPGRSAVR</sequence>
<name>A0A7U9DKL2_STRLI</name>
<reference evidence="3" key="1">
    <citation type="journal article" date="2013" name="Genome Biol. Evol.">
        <title>The genome sequence of Streptomyces lividans 66 reveals a novel tRNA-dependent peptide biosynthetic system within a metal-related genomic island.</title>
        <authorList>
            <person name="Cruz-Morales P."/>
            <person name="Vijgenboom E."/>
            <person name="Iruegas-Bocardo F."/>
            <person name="Girard G."/>
            <person name="Yanez-Guerra L.A."/>
            <person name="Ramos-Aboites H.E."/>
            <person name="Pernodet J.L."/>
            <person name="Anne J."/>
            <person name="van Wezel G.P."/>
            <person name="Barona-Gomez F."/>
        </authorList>
    </citation>
    <scope>NUCLEOTIDE SEQUENCE [LARGE SCALE GENOMIC DNA]</scope>
    <source>
        <strain evidence="3">1326</strain>
    </source>
</reference>
<proteinExistence type="predicted"/>
<accession>A0A7U9DKL2</accession>
<feature type="compositionally biased region" description="Polar residues" evidence="1">
    <location>
        <begin position="1"/>
        <end position="12"/>
    </location>
</feature>
<dbReference type="AlphaFoldDB" id="A0A7U9DKL2"/>
<organism evidence="2 3">
    <name type="scientific">Streptomyces lividans 1326</name>
    <dbReference type="NCBI Taxonomy" id="1200984"/>
    <lineage>
        <taxon>Bacteria</taxon>
        <taxon>Bacillati</taxon>
        <taxon>Actinomycetota</taxon>
        <taxon>Actinomycetes</taxon>
        <taxon>Kitasatosporales</taxon>
        <taxon>Streptomycetaceae</taxon>
        <taxon>Streptomyces</taxon>
    </lineage>
</organism>
<evidence type="ECO:0000313" key="3">
    <source>
        <dbReference type="Proteomes" id="UP000014062"/>
    </source>
</evidence>
<gene>
    <name evidence="2" type="ORF">SLI_0970</name>
</gene>
<dbReference type="EMBL" id="CM001889">
    <property type="protein sequence ID" value="EOY45687.1"/>
    <property type="molecule type" value="Genomic_DNA"/>
</dbReference>